<protein>
    <recommendedName>
        <fullName evidence="3">LXG domain-containing protein</fullName>
    </recommendedName>
</protein>
<evidence type="ECO:0000313" key="2">
    <source>
        <dbReference type="Proteomes" id="UP000700800"/>
    </source>
</evidence>
<name>A0A928A7T6_9STRE</name>
<organism evidence="1 2">
    <name type="scientific">Streptococcus gallolyticus</name>
    <dbReference type="NCBI Taxonomy" id="315405"/>
    <lineage>
        <taxon>Bacteria</taxon>
        <taxon>Bacillati</taxon>
        <taxon>Bacillota</taxon>
        <taxon>Bacilli</taxon>
        <taxon>Lactobacillales</taxon>
        <taxon>Streptococcaceae</taxon>
        <taxon>Streptococcus</taxon>
    </lineage>
</organism>
<proteinExistence type="predicted"/>
<evidence type="ECO:0008006" key="3">
    <source>
        <dbReference type="Google" id="ProtNLM"/>
    </source>
</evidence>
<evidence type="ECO:0000313" key="1">
    <source>
        <dbReference type="EMBL" id="MBE6164370.1"/>
    </source>
</evidence>
<dbReference type="EMBL" id="SVAF01000007">
    <property type="protein sequence ID" value="MBE6164370.1"/>
    <property type="molecule type" value="Genomic_DNA"/>
</dbReference>
<reference evidence="1" key="1">
    <citation type="submission" date="2019-04" db="EMBL/GenBank/DDBJ databases">
        <title>Evolution of Biomass-Degrading Anaerobic Consortia Revealed by Metagenomics.</title>
        <authorList>
            <person name="Peng X."/>
        </authorList>
    </citation>
    <scope>NUCLEOTIDE SEQUENCE</scope>
    <source>
        <strain evidence="1">SIG195</strain>
    </source>
</reference>
<accession>A0A928A7T6</accession>
<dbReference type="Proteomes" id="UP000700800">
    <property type="component" value="Unassembled WGS sequence"/>
</dbReference>
<sequence>MGVGSFKIPLADYYEKSSELKNKVTNLKDDVQTNFLDLVSANINLLDSRDVTSVEDISAYVNAKSEIGKIETYETQLQKMSQEGDSNPLGSVVSIDNEYSATFSDISQGKTSTEVSIALNSVESSVKSTKLVMEIESLGKDFSDQDWVQRILQLAKLNPDKALEKMLANDEFLAKLSENEKIESFFFTAMNYIDDAAKSGSKVSSKLVNAFADSKLFDYAAYLPSKTQEKLLNGLAKFSDDGFSLFNKTSKVTNFLTNLAQGKVGSIIKSATNSKAGELLKTATTKFGQSKVGKVIANPWTAFVAEAGINSVFAFNDSSDSQTYHNVGKSVASGTIDAIANVGPVSGALMGAAVGGPMGAVVGGVAGLVIWGGQMIFPDAKKTIKNFTYDFIDDPVETTKNVGKAISNTANNVISSIGGNISNMINSTTSSLGWFG</sequence>
<comment type="caution">
    <text evidence="1">The sequence shown here is derived from an EMBL/GenBank/DDBJ whole genome shotgun (WGS) entry which is preliminary data.</text>
</comment>
<gene>
    <name evidence="1" type="ORF">E7156_03490</name>
</gene>
<dbReference type="AlphaFoldDB" id="A0A928A7T6"/>